<dbReference type="SMART" id="SM00345">
    <property type="entry name" value="HTH_GNTR"/>
    <property type="match status" value="1"/>
</dbReference>
<proteinExistence type="predicted"/>
<dbReference type="EMBL" id="WIVV01000198">
    <property type="protein sequence ID" value="MQU45780.1"/>
    <property type="molecule type" value="Genomic_DNA"/>
</dbReference>
<dbReference type="Proteomes" id="UP000466863">
    <property type="component" value="Unassembled WGS sequence"/>
</dbReference>
<evidence type="ECO:0000313" key="6">
    <source>
        <dbReference type="EMBL" id="MQU34936.1"/>
    </source>
</evidence>
<dbReference type="EMBL" id="WIVX01000237">
    <property type="protein sequence ID" value="MQU34936.1"/>
    <property type="molecule type" value="Genomic_DNA"/>
</dbReference>
<dbReference type="PROSITE" id="PS50949">
    <property type="entry name" value="HTH_GNTR"/>
    <property type="match status" value="1"/>
</dbReference>
<dbReference type="Proteomes" id="UP000470186">
    <property type="component" value="Unassembled WGS sequence"/>
</dbReference>
<name>A0A6I1WZ98_9PSED</name>
<dbReference type="PANTHER" id="PTHR43537:SF5">
    <property type="entry name" value="UXU OPERON TRANSCRIPTIONAL REGULATOR"/>
    <property type="match status" value="1"/>
</dbReference>
<dbReference type="SUPFAM" id="SSF48008">
    <property type="entry name" value="GntR ligand-binding domain-like"/>
    <property type="match status" value="1"/>
</dbReference>
<reference evidence="8 9" key="1">
    <citation type="submission" date="2019-10" db="EMBL/GenBank/DDBJ databases">
        <title>Evaluation of single-gene subtyping targets for Pseudomonas.</title>
        <authorList>
            <person name="Reichler S.J."/>
            <person name="Orsi R.H."/>
            <person name="Wiedmann M."/>
            <person name="Martin N.H."/>
            <person name="Murphy S.I."/>
        </authorList>
    </citation>
    <scope>NUCLEOTIDE SEQUENCE [LARGE SCALE GENOMIC DNA]</scope>
    <source>
        <strain evidence="7 9">FSL R10-1876</strain>
        <strain evidence="6 10">FSL R10-2107</strain>
        <strain evidence="5 8">FSL R10-2932</strain>
    </source>
</reference>
<evidence type="ECO:0000313" key="5">
    <source>
        <dbReference type="EMBL" id="MQT78043.1"/>
    </source>
</evidence>
<dbReference type="Proteomes" id="UP000447574">
    <property type="component" value="Unassembled WGS sequence"/>
</dbReference>
<dbReference type="Pfam" id="PF07729">
    <property type="entry name" value="FCD"/>
    <property type="match status" value="1"/>
</dbReference>
<comment type="caution">
    <text evidence="7">The sequence shown here is derived from an EMBL/GenBank/DDBJ whole genome shotgun (WGS) entry which is preliminary data.</text>
</comment>
<dbReference type="SMART" id="SM00895">
    <property type="entry name" value="FCD"/>
    <property type="match status" value="1"/>
</dbReference>
<feature type="domain" description="HTH gntR-type" evidence="4">
    <location>
        <begin position="15"/>
        <end position="82"/>
    </location>
</feature>
<evidence type="ECO:0000256" key="3">
    <source>
        <dbReference type="ARBA" id="ARBA00023163"/>
    </source>
</evidence>
<evidence type="ECO:0000313" key="8">
    <source>
        <dbReference type="Proteomes" id="UP000447574"/>
    </source>
</evidence>
<sequence length="250" mass="28792">MNAHVFNSDQLDYRLPKTAQVYELLRSAIISLKLEPGETINEKDLCSQLDISRTPLREAILQLANQKLIIIRPNASTVVSPIKLKDVLEGQLVRETLEMRSVKLAARFFDERHADAFNTSLLRQRSASQRKATDEFYALDEGFHKIICETSGYPNLWRLLNGAKGQLDRVRRLAFPVQNHFDEVITEHEQMTAAIMSNDERAAEEIMLAHLDSIFETLQILIEKRAEYFTEDSLAIKQYKTLEDFRRLVG</sequence>
<dbReference type="InterPro" id="IPR008920">
    <property type="entry name" value="TF_FadR/GntR_C"/>
</dbReference>
<evidence type="ECO:0000313" key="9">
    <source>
        <dbReference type="Proteomes" id="UP000466863"/>
    </source>
</evidence>
<dbReference type="PANTHER" id="PTHR43537">
    <property type="entry name" value="TRANSCRIPTIONAL REGULATOR, GNTR FAMILY"/>
    <property type="match status" value="1"/>
</dbReference>
<keyword evidence="3" id="KW-0804">Transcription</keyword>
<dbReference type="Gene3D" id="1.10.10.10">
    <property type="entry name" value="Winged helix-like DNA-binding domain superfamily/Winged helix DNA-binding domain"/>
    <property type="match status" value="1"/>
</dbReference>
<dbReference type="GO" id="GO:0003677">
    <property type="term" value="F:DNA binding"/>
    <property type="evidence" value="ECO:0007669"/>
    <property type="project" value="UniProtKB-KW"/>
</dbReference>
<dbReference type="RefSeq" id="WP_053225458.1">
    <property type="nucleotide sequence ID" value="NZ_JBQEGR010000069.1"/>
</dbReference>
<keyword evidence="2" id="KW-0238">DNA-binding</keyword>
<protein>
    <submittedName>
        <fullName evidence="7">FCD domain-containing protein</fullName>
    </submittedName>
</protein>
<dbReference type="GO" id="GO:0003700">
    <property type="term" value="F:DNA-binding transcription factor activity"/>
    <property type="evidence" value="ECO:0007669"/>
    <property type="project" value="InterPro"/>
</dbReference>
<dbReference type="EMBL" id="WIWF01000234">
    <property type="protein sequence ID" value="MQT78043.1"/>
    <property type="molecule type" value="Genomic_DNA"/>
</dbReference>
<dbReference type="SUPFAM" id="SSF46785">
    <property type="entry name" value="Winged helix' DNA-binding domain"/>
    <property type="match status" value="1"/>
</dbReference>
<keyword evidence="10" id="KW-1185">Reference proteome</keyword>
<dbReference type="Pfam" id="PF00392">
    <property type="entry name" value="GntR"/>
    <property type="match status" value="1"/>
</dbReference>
<evidence type="ECO:0000313" key="10">
    <source>
        <dbReference type="Proteomes" id="UP000470186"/>
    </source>
</evidence>
<evidence type="ECO:0000256" key="1">
    <source>
        <dbReference type="ARBA" id="ARBA00023015"/>
    </source>
</evidence>
<evidence type="ECO:0000256" key="2">
    <source>
        <dbReference type="ARBA" id="ARBA00023125"/>
    </source>
</evidence>
<dbReference type="InterPro" id="IPR011711">
    <property type="entry name" value="GntR_C"/>
</dbReference>
<dbReference type="CDD" id="cd07377">
    <property type="entry name" value="WHTH_GntR"/>
    <property type="match status" value="1"/>
</dbReference>
<dbReference type="InterPro" id="IPR000524">
    <property type="entry name" value="Tscrpt_reg_HTH_GntR"/>
</dbReference>
<organism evidence="7 9">
    <name type="scientific">Pseudomonas helleri</name>
    <dbReference type="NCBI Taxonomy" id="1608996"/>
    <lineage>
        <taxon>Bacteria</taxon>
        <taxon>Pseudomonadati</taxon>
        <taxon>Pseudomonadota</taxon>
        <taxon>Gammaproteobacteria</taxon>
        <taxon>Pseudomonadales</taxon>
        <taxon>Pseudomonadaceae</taxon>
        <taxon>Pseudomonas</taxon>
    </lineage>
</organism>
<dbReference type="InterPro" id="IPR036388">
    <property type="entry name" value="WH-like_DNA-bd_sf"/>
</dbReference>
<dbReference type="Gene3D" id="1.20.120.530">
    <property type="entry name" value="GntR ligand-binding domain-like"/>
    <property type="match status" value="1"/>
</dbReference>
<gene>
    <name evidence="7" type="ORF">GHO28_25230</name>
    <name evidence="6" type="ORF">GHO30_26825</name>
    <name evidence="5" type="ORF">GHO37_27830</name>
</gene>
<accession>A0A6I1WZ98</accession>
<dbReference type="InterPro" id="IPR036390">
    <property type="entry name" value="WH_DNA-bd_sf"/>
</dbReference>
<evidence type="ECO:0000313" key="7">
    <source>
        <dbReference type="EMBL" id="MQU45780.1"/>
    </source>
</evidence>
<keyword evidence="1" id="KW-0805">Transcription regulation</keyword>
<dbReference type="AlphaFoldDB" id="A0A6I1WZ98"/>
<evidence type="ECO:0000259" key="4">
    <source>
        <dbReference type="PROSITE" id="PS50949"/>
    </source>
</evidence>